<comment type="caution">
    <text evidence="4">The sequence shown here is derived from an EMBL/GenBank/DDBJ whole genome shotgun (WGS) entry which is preliminary data.</text>
</comment>
<dbReference type="GO" id="GO:0102130">
    <property type="term" value="F:malonyl-CoA methyltransferase activity"/>
    <property type="evidence" value="ECO:0007669"/>
    <property type="project" value="UniProtKB-EC"/>
</dbReference>
<reference evidence="4 5" key="1">
    <citation type="submission" date="2023-07" db="EMBL/GenBank/DDBJ databases">
        <title>Sorghum-associated microbial communities from plants grown in Nebraska, USA.</title>
        <authorList>
            <person name="Schachtman D."/>
        </authorList>
    </citation>
    <scope>NUCLEOTIDE SEQUENCE [LARGE SCALE GENOMIC DNA]</scope>
    <source>
        <strain evidence="4 5">BE316</strain>
    </source>
</reference>
<dbReference type="Proteomes" id="UP001180825">
    <property type="component" value="Unassembled WGS sequence"/>
</dbReference>
<feature type="region of interest" description="Disordered" evidence="3">
    <location>
        <begin position="1"/>
        <end position="22"/>
    </location>
</feature>
<dbReference type="RefSeq" id="WP_310331603.1">
    <property type="nucleotide sequence ID" value="NZ_JAVDXV010000008.1"/>
</dbReference>
<name>A0ABU2ACJ5_9BURK</name>
<sequence length="322" mass="35451">MSETASAPTSNKGPRPQDLDPVALRRQSARLARAEQPPWLNAEAAQRMAERLPFIKLQPARVLDVSPVLGASADLLRQAYPDAEMLWHEDDAELAARADRDRAPGWWGRLTGASSGRVQVLPARPEVQLLWSNMALHAQADLPALLARWQDSLAVGGFVMFSCLGPDSFVELRPLYAQQGWGRPAPDWWDMHDIGDLVLKAGFADPVMDQQRLTLTWASPERLLADLRALGGNVAPARFPGLRGRRWHQRLLEQLQGLRDREGRLTLTVELVFGHAFKAAPRLTVASETHVSVDAMRASLRQGRRGSENADLRSGTAPGAVG</sequence>
<evidence type="ECO:0000313" key="4">
    <source>
        <dbReference type="EMBL" id="MDR7334899.1"/>
    </source>
</evidence>
<dbReference type="InterPro" id="IPR029063">
    <property type="entry name" value="SAM-dependent_MTases_sf"/>
</dbReference>
<dbReference type="EC" id="2.1.1.197" evidence="4"/>
<protein>
    <submittedName>
        <fullName evidence="4">Malonyl-CoA O-methyltransferase</fullName>
        <ecNumber evidence="4">2.1.1.197</ecNumber>
    </submittedName>
</protein>
<keyword evidence="1 4" id="KW-0489">Methyltransferase</keyword>
<evidence type="ECO:0000313" key="5">
    <source>
        <dbReference type="Proteomes" id="UP001180825"/>
    </source>
</evidence>
<keyword evidence="5" id="KW-1185">Reference proteome</keyword>
<dbReference type="Gene3D" id="3.40.50.150">
    <property type="entry name" value="Vaccinia Virus protein VP39"/>
    <property type="match status" value="1"/>
</dbReference>
<evidence type="ECO:0000256" key="3">
    <source>
        <dbReference type="SAM" id="MobiDB-lite"/>
    </source>
</evidence>
<keyword evidence="2 4" id="KW-0808">Transferase</keyword>
<dbReference type="GO" id="GO:0032259">
    <property type="term" value="P:methylation"/>
    <property type="evidence" value="ECO:0007669"/>
    <property type="project" value="UniProtKB-KW"/>
</dbReference>
<evidence type="ECO:0000256" key="2">
    <source>
        <dbReference type="ARBA" id="ARBA00022679"/>
    </source>
</evidence>
<evidence type="ECO:0000256" key="1">
    <source>
        <dbReference type="ARBA" id="ARBA00022603"/>
    </source>
</evidence>
<dbReference type="EMBL" id="JAVDXV010000008">
    <property type="protein sequence ID" value="MDR7334899.1"/>
    <property type="molecule type" value="Genomic_DNA"/>
</dbReference>
<dbReference type="PANTHER" id="PTHR13090">
    <property type="entry name" value="ARGININE-HYDROXYLASE NDUFAF5, MITOCHONDRIAL"/>
    <property type="match status" value="1"/>
</dbReference>
<proteinExistence type="predicted"/>
<feature type="compositionally biased region" description="Polar residues" evidence="3">
    <location>
        <begin position="1"/>
        <end position="12"/>
    </location>
</feature>
<gene>
    <name evidence="4" type="ORF">J2X21_004063</name>
</gene>
<organism evidence="4 5">
    <name type="scientific">Roseateles asaccharophilus</name>
    <dbReference type="NCBI Taxonomy" id="582607"/>
    <lineage>
        <taxon>Bacteria</taxon>
        <taxon>Pseudomonadati</taxon>
        <taxon>Pseudomonadota</taxon>
        <taxon>Betaproteobacteria</taxon>
        <taxon>Burkholderiales</taxon>
        <taxon>Sphaerotilaceae</taxon>
        <taxon>Roseateles</taxon>
    </lineage>
</organism>
<dbReference type="InterPro" id="IPR050602">
    <property type="entry name" value="Malonyl-ACP_OMT"/>
</dbReference>
<accession>A0ABU2ACJ5</accession>
<dbReference type="PANTHER" id="PTHR13090:SF1">
    <property type="entry name" value="ARGININE-HYDROXYLASE NDUFAF5, MITOCHONDRIAL"/>
    <property type="match status" value="1"/>
</dbReference>
<feature type="region of interest" description="Disordered" evidence="3">
    <location>
        <begin position="299"/>
        <end position="322"/>
    </location>
</feature>
<dbReference type="SUPFAM" id="SSF53335">
    <property type="entry name" value="S-adenosyl-L-methionine-dependent methyltransferases"/>
    <property type="match status" value="1"/>
</dbReference>